<evidence type="ECO:0000313" key="2">
    <source>
        <dbReference type="Proteomes" id="UP001234297"/>
    </source>
</evidence>
<dbReference type="EMBL" id="CM056816">
    <property type="protein sequence ID" value="KAJ8632817.1"/>
    <property type="molecule type" value="Genomic_DNA"/>
</dbReference>
<reference evidence="1 2" key="1">
    <citation type="journal article" date="2022" name="Hortic Res">
        <title>A haplotype resolved chromosomal level avocado genome allows analysis of novel avocado genes.</title>
        <authorList>
            <person name="Nath O."/>
            <person name="Fletcher S.J."/>
            <person name="Hayward A."/>
            <person name="Shaw L.M."/>
            <person name="Masouleh A.K."/>
            <person name="Furtado A."/>
            <person name="Henry R.J."/>
            <person name="Mitter N."/>
        </authorList>
    </citation>
    <scope>NUCLEOTIDE SEQUENCE [LARGE SCALE GENOMIC DNA]</scope>
    <source>
        <strain evidence="2">cv. Hass</strain>
    </source>
</reference>
<sequence>MYNLGMAGLTFWSPNINVDRDPRWGRTLETPGEDPFVVGRYAVNYVRGLQDVEGSEYSEDPNSRPLKVSSCCKHYAAYDLEDWLGVNRWTFDAKVAEQDMVETFQRHFEMCVEDGDVSSVMCSFNIINGIPSCADARLLSGLDLDCGIYYTNYTMPALNQGKVRESDIEKALINLYILLMRVGWFDGSPAYASLGKDDVCTKENMELAADAARQGIVLLKNDNHTLPLHSNIYKKLALVGPHANATTAMIGNYAGIPCKYVSPLDAFSKNADVSYAMGCANVKCKNETFIFEAMEAAKNADATIIIAGLDLSIEAEGTDRTDLLLPGYRTDLINRVANIAPTPVILVIFSGGVVDIAFAKNNKKIKAIIWAGYPGEGGGTAIADIIFGRYNPGGRLPLTWYQANYVDQVPMTSMNLRPDDNLGYPGRTYKFFNGSTVYPFGYGLSYTQFNTTLIGAKKSLDVKLRKYQSCHDLQSVPDAYLNPCPAVLVDDLISITNEKIDFEILVHNSGCKKGNLVLIVYEVPPNAYQGLPSKQVVGFKRVSLMAGEKQSVKFELDVKSLSVVSDSAYLLVPSGEHMIQVGDGNGAVIFPVNVNFHY</sequence>
<protein>
    <submittedName>
        <fullName evidence="1">Uncharacterized protein</fullName>
    </submittedName>
</protein>
<organism evidence="1 2">
    <name type="scientific">Persea americana</name>
    <name type="common">Avocado</name>
    <dbReference type="NCBI Taxonomy" id="3435"/>
    <lineage>
        <taxon>Eukaryota</taxon>
        <taxon>Viridiplantae</taxon>
        <taxon>Streptophyta</taxon>
        <taxon>Embryophyta</taxon>
        <taxon>Tracheophyta</taxon>
        <taxon>Spermatophyta</taxon>
        <taxon>Magnoliopsida</taxon>
        <taxon>Magnoliidae</taxon>
        <taxon>Laurales</taxon>
        <taxon>Lauraceae</taxon>
        <taxon>Persea</taxon>
    </lineage>
</organism>
<gene>
    <name evidence="1" type="ORF">MRB53_026153</name>
</gene>
<accession>A0ACC2LH48</accession>
<dbReference type="Proteomes" id="UP001234297">
    <property type="component" value="Chromosome 8"/>
</dbReference>
<evidence type="ECO:0000313" key="1">
    <source>
        <dbReference type="EMBL" id="KAJ8632817.1"/>
    </source>
</evidence>
<keyword evidence="2" id="KW-1185">Reference proteome</keyword>
<name>A0ACC2LH48_PERAE</name>
<comment type="caution">
    <text evidence="1">The sequence shown here is derived from an EMBL/GenBank/DDBJ whole genome shotgun (WGS) entry which is preliminary data.</text>
</comment>
<proteinExistence type="predicted"/>